<sequence>MKWHRSGFVLTLLVCLGIVASGTTPASAASTDREVVEALQRGAHPLRTVEPRGDTGDLRPLARMIGDARVVGLGEATHSTHDFFAMKHRVFRHLVEEKGFRTFALEASWSTGLRLNDYVLYGTGDPRRIMRDEFQRDYRLWNNAEYLELLEWMRAYNRQHPDDPVRFMGDDFAYNGPELYDMVTEYVARDHPGLLDRVNRLYRGLRPTVQAGEYIERYLNRPLAERKEMAVRTGEALELIKGAGGSGEAYDWAVQHATAIDQTARGYDFDADDPEQVAACMLYRDRIMADNVAWWQRHTGTKVLLSAHNAHVGYVTHEPEHYPKMQGAFLRDELGRAYVSVGFTFDRGSFNATGPDGRLQRFTVGPAAPGSNEATLDRVRHRDYVLDLRTAPAAARTWLSTARPTRSIGTDYPEADRDIALAPSHDILIHLHRVEASRLRDG</sequence>
<dbReference type="Gene3D" id="3.40.1660.10">
    <property type="entry name" value="EreA-like (biosynthetic domain)"/>
    <property type="match status" value="1"/>
</dbReference>
<dbReference type="RefSeq" id="WP_200394385.1">
    <property type="nucleotide sequence ID" value="NZ_CP066831.1"/>
</dbReference>
<feature type="signal peptide" evidence="1">
    <location>
        <begin position="1"/>
        <end position="28"/>
    </location>
</feature>
<organism evidence="2 3">
    <name type="scientific">Streptomyces liliifuscus</name>
    <dbReference type="NCBI Taxonomy" id="2797636"/>
    <lineage>
        <taxon>Bacteria</taxon>
        <taxon>Bacillati</taxon>
        <taxon>Actinomycetota</taxon>
        <taxon>Actinomycetes</taxon>
        <taxon>Kitasatosporales</taxon>
        <taxon>Streptomycetaceae</taxon>
        <taxon>Streptomyces</taxon>
    </lineage>
</organism>
<dbReference type="InterPro" id="IPR007815">
    <property type="entry name" value="Emycin_Estase"/>
</dbReference>
<name>A0A7T7KUI4_9ACTN</name>
<evidence type="ECO:0000313" key="2">
    <source>
        <dbReference type="EMBL" id="QQM39230.1"/>
    </source>
</evidence>
<dbReference type="CDD" id="cd14728">
    <property type="entry name" value="Ere-like"/>
    <property type="match status" value="1"/>
</dbReference>
<dbReference type="InterPro" id="IPR052036">
    <property type="entry name" value="Hydrolase/PRTase-associated"/>
</dbReference>
<dbReference type="Proteomes" id="UP000595636">
    <property type="component" value="Chromosome"/>
</dbReference>
<feature type="chain" id="PRO_5032818831" evidence="1">
    <location>
        <begin position="29"/>
        <end position="442"/>
    </location>
</feature>
<proteinExistence type="predicted"/>
<dbReference type="SUPFAM" id="SSF159501">
    <property type="entry name" value="EreA/ChaN-like"/>
    <property type="match status" value="1"/>
</dbReference>
<accession>A0A7T7KUI4</accession>
<dbReference type="PANTHER" id="PTHR31299">
    <property type="entry name" value="ESTERASE, PUTATIVE (AFU_ORTHOLOGUE AFUA_1G05850)-RELATED"/>
    <property type="match status" value="1"/>
</dbReference>
<dbReference type="PANTHER" id="PTHR31299:SF0">
    <property type="entry name" value="ESTERASE, PUTATIVE (AFU_ORTHOLOGUE AFUA_1G05850)-RELATED"/>
    <property type="match status" value="1"/>
</dbReference>
<gene>
    <name evidence="2" type="ORF">JEQ17_06970</name>
</gene>
<dbReference type="GO" id="GO:0046677">
    <property type="term" value="P:response to antibiotic"/>
    <property type="evidence" value="ECO:0007669"/>
    <property type="project" value="InterPro"/>
</dbReference>
<dbReference type="AlphaFoldDB" id="A0A7T7KUI4"/>
<evidence type="ECO:0000313" key="3">
    <source>
        <dbReference type="Proteomes" id="UP000595636"/>
    </source>
</evidence>
<evidence type="ECO:0000256" key="1">
    <source>
        <dbReference type="SAM" id="SignalP"/>
    </source>
</evidence>
<dbReference type="KEGG" id="slf:JEQ17_06970"/>
<protein>
    <submittedName>
        <fullName evidence="2">Erythromycin esterase family protein</fullName>
    </submittedName>
</protein>
<reference evidence="2 3" key="1">
    <citation type="submission" date="2020-12" db="EMBL/GenBank/DDBJ databases">
        <title>A novel species.</title>
        <authorList>
            <person name="Li K."/>
        </authorList>
    </citation>
    <scope>NUCLEOTIDE SEQUENCE [LARGE SCALE GENOMIC DNA]</scope>
    <source>
        <strain evidence="2 3">ZYC-3</strain>
    </source>
</reference>
<dbReference type="Pfam" id="PF05139">
    <property type="entry name" value="Erythro_esteras"/>
    <property type="match status" value="1"/>
</dbReference>
<keyword evidence="3" id="KW-1185">Reference proteome</keyword>
<dbReference type="Gene3D" id="3.30.1870.10">
    <property type="entry name" value="EreA-like, domain 2"/>
    <property type="match status" value="1"/>
</dbReference>
<dbReference type="Gene3D" id="1.20.1440.30">
    <property type="entry name" value="Biosynthetic Protein domain"/>
    <property type="match status" value="1"/>
</dbReference>
<dbReference type="PIRSF" id="PIRSF036794">
    <property type="entry name" value="UCP_erythr_ester"/>
    <property type="match status" value="1"/>
</dbReference>
<dbReference type="EMBL" id="CP066831">
    <property type="protein sequence ID" value="QQM39230.1"/>
    <property type="molecule type" value="Genomic_DNA"/>
</dbReference>
<keyword evidence="1" id="KW-0732">Signal</keyword>
<dbReference type="InterPro" id="IPR014622">
    <property type="entry name" value="UCP036794_erythomycin"/>
</dbReference>